<dbReference type="PROSITE" id="PS51740">
    <property type="entry name" value="SPOVT_ABRB"/>
    <property type="match status" value="1"/>
</dbReference>
<dbReference type="InterPro" id="IPR037914">
    <property type="entry name" value="SpoVT-AbrB_sf"/>
</dbReference>
<keyword evidence="1" id="KW-0238">DNA-binding</keyword>
<dbReference type="STRING" id="108003.B1C78_02480"/>
<gene>
    <name evidence="3" type="ORF">B1C78_02480</name>
</gene>
<feature type="domain" description="SpoVT-AbrB" evidence="2">
    <location>
        <begin position="5"/>
        <end position="50"/>
    </location>
</feature>
<dbReference type="EMBL" id="MVBK01000014">
    <property type="protein sequence ID" value="OOG27858.1"/>
    <property type="molecule type" value="Genomic_DNA"/>
</dbReference>
<dbReference type="Pfam" id="PF04014">
    <property type="entry name" value="MazE_antitoxin"/>
    <property type="match status" value="1"/>
</dbReference>
<dbReference type="SMART" id="SM00966">
    <property type="entry name" value="SpoVT_AbrB"/>
    <property type="match status" value="1"/>
</dbReference>
<organism evidence="3 4">
    <name type="scientific">Thioalkalivibrio denitrificans</name>
    <dbReference type="NCBI Taxonomy" id="108003"/>
    <lineage>
        <taxon>Bacteria</taxon>
        <taxon>Pseudomonadati</taxon>
        <taxon>Pseudomonadota</taxon>
        <taxon>Gammaproteobacteria</taxon>
        <taxon>Chromatiales</taxon>
        <taxon>Ectothiorhodospiraceae</taxon>
        <taxon>Thioalkalivibrio</taxon>
    </lineage>
</organism>
<accession>A0A1V3NSK8</accession>
<evidence type="ECO:0000313" key="3">
    <source>
        <dbReference type="EMBL" id="OOG27858.1"/>
    </source>
</evidence>
<dbReference type="Gene3D" id="2.10.260.10">
    <property type="match status" value="1"/>
</dbReference>
<evidence type="ECO:0000256" key="1">
    <source>
        <dbReference type="PROSITE-ProRule" id="PRU01076"/>
    </source>
</evidence>
<dbReference type="GO" id="GO:0003677">
    <property type="term" value="F:DNA binding"/>
    <property type="evidence" value="ECO:0007669"/>
    <property type="project" value="UniProtKB-UniRule"/>
</dbReference>
<proteinExistence type="predicted"/>
<name>A0A1V3NSK8_9GAMM</name>
<dbReference type="NCBIfam" id="TIGR01439">
    <property type="entry name" value="lp_hng_hel_AbrB"/>
    <property type="match status" value="1"/>
</dbReference>
<comment type="caution">
    <text evidence="3">The sequence shown here is derived from an EMBL/GenBank/DDBJ whole genome shotgun (WGS) entry which is preliminary data.</text>
</comment>
<dbReference type="InterPro" id="IPR007159">
    <property type="entry name" value="SpoVT-AbrB_dom"/>
</dbReference>
<reference evidence="3 4" key="1">
    <citation type="submission" date="2017-02" db="EMBL/GenBank/DDBJ databases">
        <title>Genomic diversity within the haloalkaliphilic genus Thioalkalivibrio.</title>
        <authorList>
            <person name="Ahn A.-C."/>
            <person name="Meier-Kolthoff J."/>
            <person name="Overmars L."/>
            <person name="Richter M."/>
            <person name="Woyke T."/>
            <person name="Sorokin D.Y."/>
            <person name="Muyzer G."/>
        </authorList>
    </citation>
    <scope>NUCLEOTIDE SEQUENCE [LARGE SCALE GENOMIC DNA]</scope>
    <source>
        <strain evidence="3 4">ALJD</strain>
    </source>
</reference>
<sequence length="87" mass="9580">MASNENEVRVGAQGRVVIPAALRKALKLKPGERLVARKVGESLVLERREAVERRLRERFKHIPKGVSLADELIAERRAEAAAEAGDA</sequence>
<dbReference type="SUPFAM" id="SSF89447">
    <property type="entry name" value="AbrB/MazE/MraZ-like"/>
    <property type="match status" value="1"/>
</dbReference>
<dbReference type="AlphaFoldDB" id="A0A1V3NSK8"/>
<evidence type="ECO:0000259" key="2">
    <source>
        <dbReference type="PROSITE" id="PS51740"/>
    </source>
</evidence>
<evidence type="ECO:0000313" key="4">
    <source>
        <dbReference type="Proteomes" id="UP000189462"/>
    </source>
</evidence>
<dbReference type="Proteomes" id="UP000189462">
    <property type="component" value="Unassembled WGS sequence"/>
</dbReference>
<dbReference type="RefSeq" id="WP_077277554.1">
    <property type="nucleotide sequence ID" value="NZ_MVBK01000014.1"/>
</dbReference>
<keyword evidence="4" id="KW-1185">Reference proteome</keyword>
<protein>
    <submittedName>
        <fullName evidence="3">AbrB family transcriptional regulator</fullName>
    </submittedName>
</protein>
<dbReference type="OrthoDB" id="427203at2"/>